<keyword evidence="3" id="KW-0964">Secreted</keyword>
<comment type="caution">
    <text evidence="6">The sequence shown here is derived from an EMBL/GenBank/DDBJ whole genome shotgun (WGS) entry which is preliminary data.</text>
</comment>
<protein>
    <submittedName>
        <fullName evidence="6">Transthyretin-like family domain-containing protein</fullName>
    </submittedName>
</protein>
<feature type="chain" id="PRO_5041912172" evidence="5">
    <location>
        <begin position="23"/>
        <end position="130"/>
    </location>
</feature>
<dbReference type="Pfam" id="PF01060">
    <property type="entry name" value="TTR-52"/>
    <property type="match status" value="1"/>
</dbReference>
<dbReference type="InterPro" id="IPR001534">
    <property type="entry name" value="Transthyretin-like"/>
</dbReference>
<evidence type="ECO:0000256" key="3">
    <source>
        <dbReference type="ARBA" id="ARBA00022525"/>
    </source>
</evidence>
<dbReference type="PANTHER" id="PTHR21700">
    <property type="entry name" value="TRANSTHYRETIN-LIKE FAMILY PROTEIN-RELATED"/>
    <property type="match status" value="1"/>
</dbReference>
<evidence type="ECO:0000313" key="7">
    <source>
        <dbReference type="Proteomes" id="UP001201812"/>
    </source>
</evidence>
<feature type="signal peptide" evidence="5">
    <location>
        <begin position="1"/>
        <end position="22"/>
    </location>
</feature>
<dbReference type="GO" id="GO:0009986">
    <property type="term" value="C:cell surface"/>
    <property type="evidence" value="ECO:0007669"/>
    <property type="project" value="InterPro"/>
</dbReference>
<evidence type="ECO:0000256" key="2">
    <source>
        <dbReference type="ARBA" id="ARBA00010112"/>
    </source>
</evidence>
<accession>A0AAD4MZI0</accession>
<keyword evidence="7" id="KW-1185">Reference proteome</keyword>
<gene>
    <name evidence="6" type="ORF">DdX_11889</name>
</gene>
<evidence type="ECO:0000313" key="6">
    <source>
        <dbReference type="EMBL" id="KAI1708501.1"/>
    </source>
</evidence>
<proteinExistence type="inferred from homology"/>
<dbReference type="EMBL" id="JAKKPZ010000035">
    <property type="protein sequence ID" value="KAI1708501.1"/>
    <property type="molecule type" value="Genomic_DNA"/>
</dbReference>
<dbReference type="InterPro" id="IPR038479">
    <property type="entry name" value="Transthyretin-like_sf"/>
</dbReference>
<keyword evidence="4 5" id="KW-0732">Signal</keyword>
<comment type="subcellular location">
    <subcellularLocation>
        <location evidence="1">Secreted</location>
    </subcellularLocation>
</comment>
<evidence type="ECO:0000256" key="1">
    <source>
        <dbReference type="ARBA" id="ARBA00004613"/>
    </source>
</evidence>
<dbReference type="Gene3D" id="2.60.40.3330">
    <property type="match status" value="1"/>
</dbReference>
<name>A0AAD4MZI0_9BILA</name>
<evidence type="ECO:0000256" key="5">
    <source>
        <dbReference type="SAM" id="SignalP"/>
    </source>
</evidence>
<dbReference type="GO" id="GO:0005576">
    <property type="term" value="C:extracellular region"/>
    <property type="evidence" value="ECO:0007669"/>
    <property type="project" value="UniProtKB-SubCell"/>
</dbReference>
<reference evidence="6" key="1">
    <citation type="submission" date="2022-01" db="EMBL/GenBank/DDBJ databases">
        <title>Genome Sequence Resource for Two Populations of Ditylenchus destructor, the Migratory Endoparasitic Phytonematode.</title>
        <authorList>
            <person name="Zhang H."/>
            <person name="Lin R."/>
            <person name="Xie B."/>
        </authorList>
    </citation>
    <scope>NUCLEOTIDE SEQUENCE</scope>
    <source>
        <strain evidence="6">BazhouSP</strain>
    </source>
</reference>
<sequence>MFPKVFLPVLIALLAYVSCALAFRQQVVGVEGRLMCGSQPLNNTQVKLWSKNKLGTDDQLAHTKTDNHGNFKLDGGVGSLLPLNVHLKRKVDLGVPNEYVERADKVSKYFPAGTMNMEFVFPDEERSCIN</sequence>
<evidence type="ECO:0000256" key="4">
    <source>
        <dbReference type="ARBA" id="ARBA00022729"/>
    </source>
</evidence>
<dbReference type="AlphaFoldDB" id="A0AAD4MZI0"/>
<dbReference type="Proteomes" id="UP001201812">
    <property type="component" value="Unassembled WGS sequence"/>
</dbReference>
<organism evidence="6 7">
    <name type="scientific">Ditylenchus destructor</name>
    <dbReference type="NCBI Taxonomy" id="166010"/>
    <lineage>
        <taxon>Eukaryota</taxon>
        <taxon>Metazoa</taxon>
        <taxon>Ecdysozoa</taxon>
        <taxon>Nematoda</taxon>
        <taxon>Chromadorea</taxon>
        <taxon>Rhabditida</taxon>
        <taxon>Tylenchina</taxon>
        <taxon>Tylenchomorpha</taxon>
        <taxon>Sphaerularioidea</taxon>
        <taxon>Anguinidae</taxon>
        <taxon>Anguininae</taxon>
        <taxon>Ditylenchus</taxon>
    </lineage>
</organism>
<comment type="similarity">
    <text evidence="2">Belongs to the nematode transthyretin-like family.</text>
</comment>